<evidence type="ECO:0000313" key="3">
    <source>
        <dbReference type="Proteomes" id="UP000501130"/>
    </source>
</evidence>
<evidence type="ECO:0000313" key="2">
    <source>
        <dbReference type="EMBL" id="QJR28396.1"/>
    </source>
</evidence>
<dbReference type="EMBL" id="CP053084">
    <property type="protein sequence ID" value="QJR28396.1"/>
    <property type="molecule type" value="Genomic_DNA"/>
</dbReference>
<proteinExistence type="predicted"/>
<accession>A0ABX6N203</accession>
<organism evidence="2 3">
    <name type="scientific">Limnobacter profundi</name>
    <dbReference type="NCBI Taxonomy" id="2732163"/>
    <lineage>
        <taxon>Bacteria</taxon>
        <taxon>Pseudomonadati</taxon>
        <taxon>Pseudomonadota</taxon>
        <taxon>Betaproteobacteria</taxon>
        <taxon>Burkholderiales</taxon>
        <taxon>Burkholderiaceae</taxon>
        <taxon>Limnobacter</taxon>
    </lineage>
</organism>
<keyword evidence="3" id="KW-1185">Reference proteome</keyword>
<feature type="coiled-coil region" evidence="1">
    <location>
        <begin position="48"/>
        <end position="75"/>
    </location>
</feature>
<dbReference type="Proteomes" id="UP000501130">
    <property type="component" value="Chromosome"/>
</dbReference>
<dbReference type="Pfam" id="PF04380">
    <property type="entry name" value="BMFP"/>
    <property type="match status" value="1"/>
</dbReference>
<gene>
    <name evidence="2" type="ORF">HKT17_01075</name>
</gene>
<sequence>MANNPFDAITAKVGELLNAKGLQNMENPVTQLIRQGLQDMEFVSLEDFEIQKEVLNRLREKVHALEMRVAELEKRT</sequence>
<dbReference type="InterPro" id="IPR007475">
    <property type="entry name" value="UbiK"/>
</dbReference>
<keyword evidence="1" id="KW-0175">Coiled coil</keyword>
<reference evidence="2 3" key="1">
    <citation type="submission" date="2020-05" db="EMBL/GenBank/DDBJ databases">
        <title>Compete genome of Limnobacter sp. SAORIC-580.</title>
        <authorList>
            <person name="Song J."/>
            <person name="Cho J.-C."/>
        </authorList>
    </citation>
    <scope>NUCLEOTIDE SEQUENCE [LARGE SCALE GENOMIC DNA]</scope>
    <source>
        <strain evidence="2 3">SAORIC-580</strain>
    </source>
</reference>
<evidence type="ECO:0000256" key="1">
    <source>
        <dbReference type="SAM" id="Coils"/>
    </source>
</evidence>
<dbReference type="RefSeq" id="WP_171097206.1">
    <property type="nucleotide sequence ID" value="NZ_CP053084.1"/>
</dbReference>
<dbReference type="PANTHER" id="PTHR38040">
    <property type="entry name" value="UBIQUINONE BIOSYNTHESIS ACCESSORY FACTOR UBIK"/>
    <property type="match status" value="1"/>
</dbReference>
<dbReference type="PANTHER" id="PTHR38040:SF1">
    <property type="entry name" value="UBIQUINONE BIOSYNTHESIS ACCESSORY FACTOR UBIK"/>
    <property type="match status" value="1"/>
</dbReference>
<name>A0ABX6N203_9BURK</name>
<protein>
    <submittedName>
        <fullName evidence="2">Accessory factor UbiK family protein</fullName>
    </submittedName>
</protein>